<comment type="caution">
    <text evidence="2">The sequence shown here is derived from an EMBL/GenBank/DDBJ whole genome shotgun (WGS) entry which is preliminary data.</text>
</comment>
<accession>A0A1Q5PEP6</accession>
<dbReference type="Gene3D" id="3.40.630.30">
    <property type="match status" value="1"/>
</dbReference>
<dbReference type="PANTHER" id="PTHR43792">
    <property type="entry name" value="GNAT FAMILY, PUTATIVE (AFU_ORTHOLOGUE AFUA_3G00765)-RELATED-RELATED"/>
    <property type="match status" value="1"/>
</dbReference>
<dbReference type="PROSITE" id="PS51186">
    <property type="entry name" value="GNAT"/>
    <property type="match status" value="1"/>
</dbReference>
<proteinExistence type="predicted"/>
<dbReference type="RefSeq" id="WP_073851310.1">
    <property type="nucleotide sequence ID" value="NZ_LVWA01000004.1"/>
</dbReference>
<dbReference type="STRING" id="1797110.A3841_12575"/>
<dbReference type="PANTHER" id="PTHR43792:SF9">
    <property type="entry name" value="RIBOSOMAL-PROTEIN-ALANINE ACETYLTRANSFERASE"/>
    <property type="match status" value="1"/>
</dbReference>
<name>A0A1Q5PEP6_9BACT</name>
<keyword evidence="3" id="KW-1185">Reference proteome</keyword>
<reference evidence="2 3" key="1">
    <citation type="submission" date="2016-03" db="EMBL/GenBank/DDBJ databases">
        <title>Genome sequence of Pontibacter sp. nov., of the family cytophagaceae, isolated from marine sediment of the Yellow Sea, China.</title>
        <authorList>
            <person name="Zhang G."/>
            <person name="Zhang R."/>
        </authorList>
    </citation>
    <scope>NUCLEOTIDE SEQUENCE [LARGE SCALE GENOMIC DNA]</scope>
    <source>
        <strain evidence="2 3">S10-8</strain>
    </source>
</reference>
<dbReference type="Pfam" id="PF13302">
    <property type="entry name" value="Acetyltransf_3"/>
    <property type="match status" value="1"/>
</dbReference>
<protein>
    <recommendedName>
        <fullName evidence="1">N-acetyltransferase domain-containing protein</fullName>
    </recommendedName>
</protein>
<evidence type="ECO:0000313" key="3">
    <source>
        <dbReference type="Proteomes" id="UP000186551"/>
    </source>
</evidence>
<dbReference type="OrthoDB" id="9788916at2"/>
<gene>
    <name evidence="2" type="ORF">A3841_12575</name>
</gene>
<dbReference type="InterPro" id="IPR016181">
    <property type="entry name" value="Acyl_CoA_acyltransferase"/>
</dbReference>
<evidence type="ECO:0000259" key="1">
    <source>
        <dbReference type="PROSITE" id="PS51186"/>
    </source>
</evidence>
<dbReference type="InterPro" id="IPR000182">
    <property type="entry name" value="GNAT_dom"/>
</dbReference>
<sequence length="182" mass="20952">MSHPSLSTGRLRLRLVQPSDAEFILCGLSDKRVTQYYAVHYETLEEVVQEQMQFYQDLLQNGTGAWWTISLKENDKLLGACGLNNLEKEHRKAELGFWLLPEHWGKGYIPESAAAVVKYGFESMNLNRIEAIVEGGNNQSAKVLQKLGFTCEGRLREREVKHGRFIDLLYFGLLRKDYQQQV</sequence>
<dbReference type="InterPro" id="IPR051531">
    <property type="entry name" value="N-acetyltransferase"/>
</dbReference>
<feature type="domain" description="N-acetyltransferase" evidence="1">
    <location>
        <begin position="23"/>
        <end position="170"/>
    </location>
</feature>
<dbReference type="GO" id="GO:0008999">
    <property type="term" value="F:protein-N-terminal-alanine acetyltransferase activity"/>
    <property type="evidence" value="ECO:0007669"/>
    <property type="project" value="TreeGrafter"/>
</dbReference>
<evidence type="ECO:0000313" key="2">
    <source>
        <dbReference type="EMBL" id="OKL40687.1"/>
    </source>
</evidence>
<dbReference type="Proteomes" id="UP000186551">
    <property type="component" value="Unassembled WGS sequence"/>
</dbReference>
<dbReference type="AlphaFoldDB" id="A0A1Q5PEP6"/>
<dbReference type="GO" id="GO:0005737">
    <property type="term" value="C:cytoplasm"/>
    <property type="evidence" value="ECO:0007669"/>
    <property type="project" value="TreeGrafter"/>
</dbReference>
<dbReference type="SUPFAM" id="SSF55729">
    <property type="entry name" value="Acyl-CoA N-acyltransferases (Nat)"/>
    <property type="match status" value="1"/>
</dbReference>
<dbReference type="EMBL" id="LVWA01000004">
    <property type="protein sequence ID" value="OKL40687.1"/>
    <property type="molecule type" value="Genomic_DNA"/>
</dbReference>
<organism evidence="2 3">
    <name type="scientific">Pontibacter flavimaris</name>
    <dbReference type="NCBI Taxonomy" id="1797110"/>
    <lineage>
        <taxon>Bacteria</taxon>
        <taxon>Pseudomonadati</taxon>
        <taxon>Bacteroidota</taxon>
        <taxon>Cytophagia</taxon>
        <taxon>Cytophagales</taxon>
        <taxon>Hymenobacteraceae</taxon>
        <taxon>Pontibacter</taxon>
    </lineage>
</organism>